<gene>
    <name evidence="1" type="ORF">PA7_48390</name>
</gene>
<protein>
    <submittedName>
        <fullName evidence="1">Uncharacterized protein</fullName>
    </submittedName>
</protein>
<dbReference type="AlphaFoldDB" id="A0A511D899"/>
<evidence type="ECO:0000313" key="2">
    <source>
        <dbReference type="Proteomes" id="UP000321328"/>
    </source>
</evidence>
<organism evidence="1 2">
    <name type="scientific">Pseudonocardia asaccharolytica DSM 44247 = NBRC 16224</name>
    <dbReference type="NCBI Taxonomy" id="1123024"/>
    <lineage>
        <taxon>Bacteria</taxon>
        <taxon>Bacillati</taxon>
        <taxon>Actinomycetota</taxon>
        <taxon>Actinomycetes</taxon>
        <taxon>Pseudonocardiales</taxon>
        <taxon>Pseudonocardiaceae</taxon>
        <taxon>Pseudonocardia</taxon>
    </lineage>
</organism>
<sequence>MLHQPGKVAEPKVHDPRGTALGKCEDVLRRFSHDQLLAKFGRFIEGSSGTPSDGGSVVAYAVASAYRTLPVTSAAQARMFALLQAALVASELVVRRSRCPR</sequence>
<proteinExistence type="predicted"/>
<dbReference type="EMBL" id="BJVI01000134">
    <property type="protein sequence ID" value="GEL21002.1"/>
    <property type="molecule type" value="Genomic_DNA"/>
</dbReference>
<evidence type="ECO:0000313" key="1">
    <source>
        <dbReference type="EMBL" id="GEL21002.1"/>
    </source>
</evidence>
<name>A0A511D899_9PSEU</name>
<accession>A0A511D899</accession>
<comment type="caution">
    <text evidence="1">The sequence shown here is derived from an EMBL/GenBank/DDBJ whole genome shotgun (WGS) entry which is preliminary data.</text>
</comment>
<dbReference type="Proteomes" id="UP000321328">
    <property type="component" value="Unassembled WGS sequence"/>
</dbReference>
<keyword evidence="2" id="KW-1185">Reference proteome</keyword>
<reference evidence="1 2" key="1">
    <citation type="submission" date="2019-07" db="EMBL/GenBank/DDBJ databases">
        <title>Whole genome shotgun sequence of Pseudonocardia asaccharolytica NBRC 16224.</title>
        <authorList>
            <person name="Hosoyama A."/>
            <person name="Uohara A."/>
            <person name="Ohji S."/>
            <person name="Ichikawa N."/>
        </authorList>
    </citation>
    <scope>NUCLEOTIDE SEQUENCE [LARGE SCALE GENOMIC DNA]</scope>
    <source>
        <strain evidence="1 2">NBRC 16224</strain>
    </source>
</reference>